<dbReference type="Gene3D" id="6.10.140.2220">
    <property type="match status" value="2"/>
</dbReference>
<dbReference type="InterPro" id="IPR002893">
    <property type="entry name" value="Znf_MYND"/>
</dbReference>
<protein>
    <submittedName>
        <fullName evidence="9">Uncharacterized protein</fullName>
    </submittedName>
</protein>
<keyword evidence="6" id="KW-0812">Transmembrane</keyword>
<evidence type="ECO:0000256" key="6">
    <source>
        <dbReference type="SAM" id="Phobius"/>
    </source>
</evidence>
<keyword evidence="6" id="KW-1133">Transmembrane helix</keyword>
<evidence type="ECO:0000313" key="10">
    <source>
        <dbReference type="Proteomes" id="UP001367508"/>
    </source>
</evidence>
<evidence type="ECO:0000259" key="7">
    <source>
        <dbReference type="PROSITE" id="PS50089"/>
    </source>
</evidence>
<dbReference type="PROSITE" id="PS50865">
    <property type="entry name" value="ZF_MYND_2"/>
    <property type="match status" value="2"/>
</dbReference>
<evidence type="ECO:0000256" key="1">
    <source>
        <dbReference type="ARBA" id="ARBA00022723"/>
    </source>
</evidence>
<dbReference type="InterPro" id="IPR013083">
    <property type="entry name" value="Znf_RING/FYVE/PHD"/>
</dbReference>
<dbReference type="AlphaFoldDB" id="A0AAN9KCU7"/>
<dbReference type="Pfam" id="PF01753">
    <property type="entry name" value="zf-MYND"/>
    <property type="match status" value="2"/>
</dbReference>
<dbReference type="Gene3D" id="3.30.40.10">
    <property type="entry name" value="Zinc/RING finger domain, C3HC4 (zinc finger)"/>
    <property type="match status" value="1"/>
</dbReference>
<dbReference type="EMBL" id="JAYMYQ010000009">
    <property type="protein sequence ID" value="KAK7313807.1"/>
    <property type="molecule type" value="Genomic_DNA"/>
</dbReference>
<dbReference type="SUPFAM" id="SSF144232">
    <property type="entry name" value="HIT/MYND zinc finger-like"/>
    <property type="match status" value="2"/>
</dbReference>
<proteinExistence type="predicted"/>
<evidence type="ECO:0000256" key="5">
    <source>
        <dbReference type="SAM" id="Coils"/>
    </source>
</evidence>
<evidence type="ECO:0000256" key="4">
    <source>
        <dbReference type="PROSITE-ProRule" id="PRU00134"/>
    </source>
</evidence>
<evidence type="ECO:0000256" key="2">
    <source>
        <dbReference type="ARBA" id="ARBA00022771"/>
    </source>
</evidence>
<comment type="caution">
    <text evidence="9">The sequence shown here is derived from an EMBL/GenBank/DDBJ whole genome shotgun (WGS) entry which is preliminary data.</text>
</comment>
<feature type="transmembrane region" description="Helical" evidence="6">
    <location>
        <begin position="12"/>
        <end position="32"/>
    </location>
</feature>
<dbReference type="PROSITE" id="PS50089">
    <property type="entry name" value="ZF_RING_2"/>
    <property type="match status" value="1"/>
</dbReference>
<dbReference type="PANTHER" id="PTHR46758:SF2">
    <property type="entry name" value="OJ1485_B09.11 PROTEIN"/>
    <property type="match status" value="1"/>
</dbReference>
<keyword evidence="6" id="KW-0472">Membrane</keyword>
<dbReference type="Proteomes" id="UP001367508">
    <property type="component" value="Unassembled WGS sequence"/>
</dbReference>
<dbReference type="InterPro" id="IPR044508">
    <property type="entry name" value="At5g50450/At1g67340-like"/>
</dbReference>
<keyword evidence="1" id="KW-0479">Metal-binding</keyword>
<accession>A0AAN9KCU7</accession>
<organism evidence="9 10">
    <name type="scientific">Canavalia gladiata</name>
    <name type="common">Sword bean</name>
    <name type="synonym">Dolichos gladiatus</name>
    <dbReference type="NCBI Taxonomy" id="3824"/>
    <lineage>
        <taxon>Eukaryota</taxon>
        <taxon>Viridiplantae</taxon>
        <taxon>Streptophyta</taxon>
        <taxon>Embryophyta</taxon>
        <taxon>Tracheophyta</taxon>
        <taxon>Spermatophyta</taxon>
        <taxon>Magnoliopsida</taxon>
        <taxon>eudicotyledons</taxon>
        <taxon>Gunneridae</taxon>
        <taxon>Pentapetalae</taxon>
        <taxon>rosids</taxon>
        <taxon>fabids</taxon>
        <taxon>Fabales</taxon>
        <taxon>Fabaceae</taxon>
        <taxon>Papilionoideae</taxon>
        <taxon>50 kb inversion clade</taxon>
        <taxon>NPAAA clade</taxon>
        <taxon>indigoferoid/millettioid clade</taxon>
        <taxon>Phaseoleae</taxon>
        <taxon>Canavalia</taxon>
    </lineage>
</organism>
<gene>
    <name evidence="9" type="ORF">VNO77_39009</name>
</gene>
<feature type="coiled-coil region" evidence="5">
    <location>
        <begin position="300"/>
        <end position="334"/>
    </location>
</feature>
<dbReference type="PANTHER" id="PTHR46758">
    <property type="entry name" value="MYND DOMAIN-CONTAINING"/>
    <property type="match status" value="1"/>
</dbReference>
<feature type="domain" description="MYND-type" evidence="8">
    <location>
        <begin position="190"/>
        <end position="227"/>
    </location>
</feature>
<reference evidence="9 10" key="1">
    <citation type="submission" date="2024-01" db="EMBL/GenBank/DDBJ databases">
        <title>The genomes of 5 underutilized Papilionoideae crops provide insights into root nodulation and disease resistanc.</title>
        <authorList>
            <person name="Jiang F."/>
        </authorList>
    </citation>
    <scope>NUCLEOTIDE SEQUENCE [LARGE SCALE GENOMIC DNA]</scope>
    <source>
        <strain evidence="9">LVBAO_FW01</strain>
        <tissue evidence="9">Leaves</tissue>
    </source>
</reference>
<evidence type="ECO:0000259" key="8">
    <source>
        <dbReference type="PROSITE" id="PS50865"/>
    </source>
</evidence>
<evidence type="ECO:0000313" key="9">
    <source>
        <dbReference type="EMBL" id="KAK7313807.1"/>
    </source>
</evidence>
<keyword evidence="2 4" id="KW-0863">Zinc-finger</keyword>
<feature type="domain" description="RING-type" evidence="7">
    <location>
        <begin position="479"/>
        <end position="512"/>
    </location>
</feature>
<sequence length="524" mass="60241">MLDKYGVHLDLNWVLMLILMLILPFLGLFFWLENKVYSNSNEVKGKEVVQISDEINSIFSEQDEENTKSVVIAHCFCSFCGRLSDIVSRCSRCKAALYCSNVCHDMHWRSWHKNECVEIEVTEDQEESPSHATRFLLMEPESETSKYSFNEVEEKRHEGDVYYIEGEEQNSVEFRDKIAMPSYFNGYDGCAVCGNPNTKKCSRCKAIKYCSRACQHLDWRSRHKFQCCVEKATSTQEATLNQKTPSHGDVVNPMSSYNEVEDNAYSSSSPLRLEFYSDGNTNAKALILSSQSLETTNCGQKEVEEQFRSLIEELANIRDENISLRSEREEWEMRARNSIDRLYSFRKENEHQHENELTSNAEKQAREMVNSLSQRLHCLQIAVETGVAERKKQEEYIHMLQNECAKAKVELQEQHKGMEMLKLKLDMATQFPVRKTEETRQKLLHVFSAIAGVESNAAGAEVSQPVSLSRNPTLNRQGCSICLTNEKDMAFGCGHMSCRECGLKIRKCHICRKKITSHIRLFPG</sequence>
<keyword evidence="3" id="KW-0862">Zinc</keyword>
<dbReference type="InterPro" id="IPR001841">
    <property type="entry name" value="Znf_RING"/>
</dbReference>
<feature type="domain" description="MYND-type" evidence="8">
    <location>
        <begin position="77"/>
        <end position="116"/>
    </location>
</feature>
<dbReference type="GO" id="GO:0008270">
    <property type="term" value="F:zinc ion binding"/>
    <property type="evidence" value="ECO:0007669"/>
    <property type="project" value="UniProtKB-KW"/>
</dbReference>
<keyword evidence="5" id="KW-0175">Coiled coil</keyword>
<keyword evidence="10" id="KW-1185">Reference proteome</keyword>
<evidence type="ECO:0000256" key="3">
    <source>
        <dbReference type="ARBA" id="ARBA00022833"/>
    </source>
</evidence>
<name>A0AAN9KCU7_CANGL</name>